<keyword evidence="2" id="KW-1185">Reference proteome</keyword>
<proteinExistence type="predicted"/>
<sequence length="111" mass="12914">MPQLPVHYESNAGEFEIIAQNAFRLHRLEDPNYPDKPTILSPDCGIVFKDRFLNETISIDFNKDPSEIRIYSFNPDTNIVVYQKEKDPVEVRSQVLKGLVLDMQDIRMSEE</sequence>
<dbReference type="OrthoDB" id="2305086at2759"/>
<dbReference type="Proteomes" id="UP000439903">
    <property type="component" value="Unassembled WGS sequence"/>
</dbReference>
<accession>A0A8H3X0Y2</accession>
<dbReference type="EMBL" id="WTPW01002550">
    <property type="protein sequence ID" value="KAF0377759.1"/>
    <property type="molecule type" value="Genomic_DNA"/>
</dbReference>
<comment type="caution">
    <text evidence="1">The sequence shown here is derived from an EMBL/GenBank/DDBJ whole genome shotgun (WGS) entry which is preliminary data.</text>
</comment>
<evidence type="ECO:0000313" key="1">
    <source>
        <dbReference type="EMBL" id="KAF0377759.1"/>
    </source>
</evidence>
<name>A0A8H3X0Y2_GIGMA</name>
<reference evidence="1 2" key="1">
    <citation type="journal article" date="2019" name="Environ. Microbiol.">
        <title>At the nexus of three kingdoms: the genome of the mycorrhizal fungus Gigaspora margarita provides insights into plant, endobacterial and fungal interactions.</title>
        <authorList>
            <person name="Venice F."/>
            <person name="Ghignone S."/>
            <person name="Salvioli di Fossalunga A."/>
            <person name="Amselem J."/>
            <person name="Novero M."/>
            <person name="Xianan X."/>
            <person name="Sedzielewska Toro K."/>
            <person name="Morin E."/>
            <person name="Lipzen A."/>
            <person name="Grigoriev I.V."/>
            <person name="Henrissat B."/>
            <person name="Martin F.M."/>
            <person name="Bonfante P."/>
        </authorList>
    </citation>
    <scope>NUCLEOTIDE SEQUENCE [LARGE SCALE GENOMIC DNA]</scope>
    <source>
        <strain evidence="1 2">BEG34</strain>
    </source>
</reference>
<organism evidence="1 2">
    <name type="scientific">Gigaspora margarita</name>
    <dbReference type="NCBI Taxonomy" id="4874"/>
    <lineage>
        <taxon>Eukaryota</taxon>
        <taxon>Fungi</taxon>
        <taxon>Fungi incertae sedis</taxon>
        <taxon>Mucoromycota</taxon>
        <taxon>Glomeromycotina</taxon>
        <taxon>Glomeromycetes</taxon>
        <taxon>Diversisporales</taxon>
        <taxon>Gigasporaceae</taxon>
        <taxon>Gigaspora</taxon>
    </lineage>
</organism>
<protein>
    <submittedName>
        <fullName evidence="1">Uncharacterized protein</fullName>
    </submittedName>
</protein>
<dbReference type="AlphaFoldDB" id="A0A8H3X0Y2"/>
<gene>
    <name evidence="1" type="ORF">F8M41_012557</name>
</gene>
<evidence type="ECO:0000313" key="2">
    <source>
        <dbReference type="Proteomes" id="UP000439903"/>
    </source>
</evidence>